<evidence type="ECO:0000313" key="8">
    <source>
        <dbReference type="Proteomes" id="UP000823561"/>
    </source>
</evidence>
<dbReference type="Gene3D" id="2.60.40.10">
    <property type="entry name" value="Immunoglobulins"/>
    <property type="match status" value="1"/>
</dbReference>
<dbReference type="GO" id="GO:0007166">
    <property type="term" value="P:cell surface receptor signaling pathway"/>
    <property type="evidence" value="ECO:0007669"/>
    <property type="project" value="TreeGrafter"/>
</dbReference>
<organism evidence="7 8">
    <name type="scientific">Alosa alosa</name>
    <name type="common">allis shad</name>
    <dbReference type="NCBI Taxonomy" id="278164"/>
    <lineage>
        <taxon>Eukaryota</taxon>
        <taxon>Metazoa</taxon>
        <taxon>Chordata</taxon>
        <taxon>Craniata</taxon>
        <taxon>Vertebrata</taxon>
        <taxon>Euteleostomi</taxon>
        <taxon>Actinopterygii</taxon>
        <taxon>Neopterygii</taxon>
        <taxon>Teleostei</taxon>
        <taxon>Clupei</taxon>
        <taxon>Clupeiformes</taxon>
        <taxon>Clupeoidei</taxon>
        <taxon>Clupeidae</taxon>
        <taxon>Alosa</taxon>
    </lineage>
</organism>
<evidence type="ECO:0000256" key="3">
    <source>
        <dbReference type="SAM" id="MobiDB-lite"/>
    </source>
</evidence>
<feature type="compositionally biased region" description="Polar residues" evidence="3">
    <location>
        <begin position="143"/>
        <end position="166"/>
    </location>
</feature>
<gene>
    <name evidence="7" type="ORF">AALO_G00300390</name>
</gene>
<accession>A0AAV6FLB4</accession>
<dbReference type="PROSITE" id="PS50835">
    <property type="entry name" value="IG_LIKE"/>
    <property type="match status" value="1"/>
</dbReference>
<dbReference type="InterPro" id="IPR013783">
    <property type="entry name" value="Ig-like_fold"/>
</dbReference>
<sequence length="265" mass="28429">MCCNTFSLTVVCCIAGNVILESPVHPVTEGDHLTLRCRYRYQPSNISADFYKDGTLLQTSTTGEMTIPAVSKSHEGLYKCSNPERGESPESWITVNVAAPHSGSSLPVTVGVVVGLVLMIVLIIILVLLFHFKKLKAGVIQTPPGQQQLNTSQNQDLSQSAGNEGDQTGYEPLHSGTTNVYDTVGTADLKEEGAATVGQSDVTYATIDQKSTCDNIKKKRTKNGGKPEPDIVYSELKAVKVTAKVNESQVDAVYSEVKHPTSSGV</sequence>
<dbReference type="Pfam" id="PF13895">
    <property type="entry name" value="Ig_2"/>
    <property type="match status" value="1"/>
</dbReference>
<keyword evidence="8" id="KW-1185">Reference proteome</keyword>
<feature type="chain" id="PRO_5043742097" description="Ig-like domain-containing protein" evidence="5">
    <location>
        <begin position="21"/>
        <end position="265"/>
    </location>
</feature>
<dbReference type="InterPro" id="IPR050488">
    <property type="entry name" value="Ig_Fc_receptor"/>
</dbReference>
<dbReference type="SUPFAM" id="SSF48726">
    <property type="entry name" value="Immunoglobulin"/>
    <property type="match status" value="1"/>
</dbReference>
<evidence type="ECO:0000256" key="2">
    <source>
        <dbReference type="ARBA" id="ARBA00023157"/>
    </source>
</evidence>
<evidence type="ECO:0000256" key="5">
    <source>
        <dbReference type="SAM" id="SignalP"/>
    </source>
</evidence>
<keyword evidence="4" id="KW-0812">Transmembrane</keyword>
<feature type="domain" description="Ig-like" evidence="6">
    <location>
        <begin position="16"/>
        <end position="96"/>
    </location>
</feature>
<dbReference type="GO" id="GO:0006955">
    <property type="term" value="P:immune response"/>
    <property type="evidence" value="ECO:0007669"/>
    <property type="project" value="TreeGrafter"/>
</dbReference>
<keyword evidence="1 5" id="KW-0732">Signal</keyword>
<dbReference type="InterPro" id="IPR036179">
    <property type="entry name" value="Ig-like_dom_sf"/>
</dbReference>
<keyword evidence="2" id="KW-1015">Disulfide bond</keyword>
<evidence type="ECO:0000313" key="7">
    <source>
        <dbReference type="EMBL" id="KAG5261131.1"/>
    </source>
</evidence>
<protein>
    <recommendedName>
        <fullName evidence="6">Ig-like domain-containing protein</fullName>
    </recommendedName>
</protein>
<dbReference type="PANTHER" id="PTHR11481:SF64">
    <property type="entry name" value="FC RECEPTOR-LIKE PROTEIN 4"/>
    <property type="match status" value="1"/>
</dbReference>
<comment type="caution">
    <text evidence="7">The sequence shown here is derived from an EMBL/GenBank/DDBJ whole genome shotgun (WGS) entry which is preliminary data.</text>
</comment>
<keyword evidence="4" id="KW-0472">Membrane</keyword>
<dbReference type="PANTHER" id="PTHR11481">
    <property type="entry name" value="IMMUNOGLOBULIN FC RECEPTOR"/>
    <property type="match status" value="1"/>
</dbReference>
<keyword evidence="4" id="KW-1133">Transmembrane helix</keyword>
<dbReference type="EMBL" id="JADWDJ010000024">
    <property type="protein sequence ID" value="KAG5261131.1"/>
    <property type="molecule type" value="Genomic_DNA"/>
</dbReference>
<name>A0AAV6FLB4_9TELE</name>
<reference evidence="7" key="1">
    <citation type="submission" date="2020-10" db="EMBL/GenBank/DDBJ databases">
        <title>Chromosome-scale genome assembly of the Allis shad, Alosa alosa.</title>
        <authorList>
            <person name="Margot Z."/>
            <person name="Christophe K."/>
            <person name="Cabau C."/>
            <person name="Louis A."/>
            <person name="Berthelot C."/>
            <person name="Parey E."/>
            <person name="Roest Crollius H."/>
            <person name="Montfort J."/>
            <person name="Robinson-Rechavi M."/>
            <person name="Bucao C."/>
            <person name="Bouchez O."/>
            <person name="Gislard M."/>
            <person name="Lluch J."/>
            <person name="Milhes M."/>
            <person name="Lampietro C."/>
            <person name="Lopez Roques C."/>
            <person name="Donnadieu C."/>
            <person name="Braasch I."/>
            <person name="Desvignes T."/>
            <person name="Postlethwait J."/>
            <person name="Bobe J."/>
            <person name="Guiguen Y."/>
        </authorList>
    </citation>
    <scope>NUCLEOTIDE SEQUENCE</scope>
    <source>
        <strain evidence="7">M-15738</strain>
        <tissue evidence="7">Blood</tissue>
    </source>
</reference>
<dbReference type="AlphaFoldDB" id="A0AAV6FLB4"/>
<evidence type="ECO:0000256" key="4">
    <source>
        <dbReference type="SAM" id="Phobius"/>
    </source>
</evidence>
<dbReference type="Proteomes" id="UP000823561">
    <property type="component" value="Chromosome 24"/>
</dbReference>
<feature type="signal peptide" evidence="5">
    <location>
        <begin position="1"/>
        <end position="20"/>
    </location>
</feature>
<dbReference type="GO" id="GO:0009897">
    <property type="term" value="C:external side of plasma membrane"/>
    <property type="evidence" value="ECO:0007669"/>
    <property type="project" value="TreeGrafter"/>
</dbReference>
<dbReference type="GO" id="GO:0004888">
    <property type="term" value="F:transmembrane signaling receptor activity"/>
    <property type="evidence" value="ECO:0007669"/>
    <property type="project" value="TreeGrafter"/>
</dbReference>
<proteinExistence type="predicted"/>
<evidence type="ECO:0000259" key="6">
    <source>
        <dbReference type="PROSITE" id="PS50835"/>
    </source>
</evidence>
<evidence type="ECO:0000256" key="1">
    <source>
        <dbReference type="ARBA" id="ARBA00022729"/>
    </source>
</evidence>
<feature type="transmembrane region" description="Helical" evidence="4">
    <location>
        <begin position="108"/>
        <end position="130"/>
    </location>
</feature>
<feature type="region of interest" description="Disordered" evidence="3">
    <location>
        <begin position="143"/>
        <end position="177"/>
    </location>
</feature>
<dbReference type="InterPro" id="IPR007110">
    <property type="entry name" value="Ig-like_dom"/>
</dbReference>